<feature type="signal peptide" evidence="1">
    <location>
        <begin position="1"/>
        <end position="20"/>
    </location>
</feature>
<dbReference type="RefSeq" id="WP_090406693.1">
    <property type="nucleotide sequence ID" value="NZ_FNDQ01000005.1"/>
</dbReference>
<keyword evidence="3" id="KW-1185">Reference proteome</keyword>
<dbReference type="Proteomes" id="UP000243588">
    <property type="component" value="Unassembled WGS sequence"/>
</dbReference>
<evidence type="ECO:0008006" key="4">
    <source>
        <dbReference type="Google" id="ProtNLM"/>
    </source>
</evidence>
<proteinExistence type="predicted"/>
<sequence length="164" mass="18193">MKKLLLSAALIAGFAFSAQAQNSPKNAIGLRFGGNSGLGTEISYQRDLSKNNRLELDLGWRSHNHYDAVKVTGIYEWVWNIEGGFNWYAGAGAAVGTWNYSETHKGKRHSDSGAFGLVTGTVGIEYNFDIPLQISLDLRPEVYLNDSYRDGIRADLGLAIRYRF</sequence>
<evidence type="ECO:0000313" key="3">
    <source>
        <dbReference type="Proteomes" id="UP000243588"/>
    </source>
</evidence>
<dbReference type="InterPro" id="IPR011250">
    <property type="entry name" value="OMP/PagP_B-barrel"/>
</dbReference>
<accession>A0A1G8D0V6</accession>
<keyword evidence="1" id="KW-0732">Signal</keyword>
<reference evidence="3" key="1">
    <citation type="submission" date="2016-10" db="EMBL/GenBank/DDBJ databases">
        <authorList>
            <person name="Varghese N."/>
            <person name="Submissions S."/>
        </authorList>
    </citation>
    <scope>NUCLEOTIDE SEQUENCE [LARGE SCALE GENOMIC DNA]</scope>
    <source>
        <strain evidence="3">DSM 23313</strain>
    </source>
</reference>
<evidence type="ECO:0000256" key="1">
    <source>
        <dbReference type="SAM" id="SignalP"/>
    </source>
</evidence>
<dbReference type="AlphaFoldDB" id="A0A1G8D0V6"/>
<organism evidence="2 3">
    <name type="scientific">Myroides phaeus</name>
    <dbReference type="NCBI Taxonomy" id="702745"/>
    <lineage>
        <taxon>Bacteria</taxon>
        <taxon>Pseudomonadati</taxon>
        <taxon>Bacteroidota</taxon>
        <taxon>Flavobacteriia</taxon>
        <taxon>Flavobacteriales</taxon>
        <taxon>Flavobacteriaceae</taxon>
        <taxon>Myroides</taxon>
    </lineage>
</organism>
<dbReference type="Gene3D" id="2.40.160.20">
    <property type="match status" value="1"/>
</dbReference>
<evidence type="ECO:0000313" key="2">
    <source>
        <dbReference type="EMBL" id="SDH51302.1"/>
    </source>
</evidence>
<dbReference type="SUPFAM" id="SSF56925">
    <property type="entry name" value="OMPA-like"/>
    <property type="match status" value="1"/>
</dbReference>
<feature type="chain" id="PRO_5017386971" description="Outer membrane protein beta-barrel domain-containing protein" evidence="1">
    <location>
        <begin position="21"/>
        <end position="164"/>
    </location>
</feature>
<dbReference type="EMBL" id="FNDQ01000005">
    <property type="protein sequence ID" value="SDH51302.1"/>
    <property type="molecule type" value="Genomic_DNA"/>
</dbReference>
<protein>
    <recommendedName>
        <fullName evidence="4">Outer membrane protein beta-barrel domain-containing protein</fullName>
    </recommendedName>
</protein>
<dbReference type="STRING" id="702745.SAMN05421818_105107"/>
<gene>
    <name evidence="2" type="ORF">SAMN05421818_105107</name>
</gene>
<name>A0A1G8D0V6_9FLAO</name>